<keyword evidence="1" id="KW-0539">Nucleus</keyword>
<evidence type="ECO:0000313" key="4">
    <source>
        <dbReference type="EMBL" id="CAG7554585.1"/>
    </source>
</evidence>
<dbReference type="CDD" id="cd12148">
    <property type="entry name" value="fungal_TF_MHR"/>
    <property type="match status" value="1"/>
</dbReference>
<dbReference type="Proteomes" id="UP000693738">
    <property type="component" value="Unassembled WGS sequence"/>
</dbReference>
<dbReference type="InterPro" id="IPR050987">
    <property type="entry name" value="AtrR-like"/>
</dbReference>
<dbReference type="GO" id="GO:0003677">
    <property type="term" value="F:DNA binding"/>
    <property type="evidence" value="ECO:0007669"/>
    <property type="project" value="InterPro"/>
</dbReference>
<dbReference type="GO" id="GO:0003700">
    <property type="term" value="F:DNA-binding transcription factor activity"/>
    <property type="evidence" value="ECO:0007669"/>
    <property type="project" value="InterPro"/>
</dbReference>
<dbReference type="GO" id="GO:0008270">
    <property type="term" value="F:zinc ion binding"/>
    <property type="evidence" value="ECO:0007669"/>
    <property type="project" value="InterPro"/>
</dbReference>
<comment type="caution">
    <text evidence="4">The sequence shown here is derived from an EMBL/GenBank/DDBJ whole genome shotgun (WGS) entry which is preliminary data.</text>
</comment>
<feature type="region of interest" description="Disordered" evidence="2">
    <location>
        <begin position="1"/>
        <end position="64"/>
    </location>
</feature>
<proteinExistence type="predicted"/>
<dbReference type="AlphaFoldDB" id="A0A8J2NCE4"/>
<organism evidence="4 5">
    <name type="scientific">Fusarium equiseti</name>
    <name type="common">Fusarium scirpi</name>
    <dbReference type="NCBI Taxonomy" id="61235"/>
    <lineage>
        <taxon>Eukaryota</taxon>
        <taxon>Fungi</taxon>
        <taxon>Dikarya</taxon>
        <taxon>Ascomycota</taxon>
        <taxon>Pezizomycotina</taxon>
        <taxon>Sordariomycetes</taxon>
        <taxon>Hypocreomycetidae</taxon>
        <taxon>Hypocreales</taxon>
        <taxon>Nectriaceae</taxon>
        <taxon>Fusarium</taxon>
        <taxon>Fusarium incarnatum-equiseti species complex</taxon>
    </lineage>
</organism>
<feature type="compositionally biased region" description="Polar residues" evidence="2">
    <location>
        <begin position="11"/>
        <end position="21"/>
    </location>
</feature>
<dbReference type="PANTHER" id="PTHR46910">
    <property type="entry name" value="TRANSCRIPTION FACTOR PDR1"/>
    <property type="match status" value="1"/>
</dbReference>
<feature type="domain" description="Xylanolytic transcriptional activator regulatory" evidence="3">
    <location>
        <begin position="279"/>
        <end position="354"/>
    </location>
</feature>
<dbReference type="Pfam" id="PF04082">
    <property type="entry name" value="Fungal_trans"/>
    <property type="match status" value="1"/>
</dbReference>
<feature type="compositionally biased region" description="Basic and acidic residues" evidence="2">
    <location>
        <begin position="44"/>
        <end position="55"/>
    </location>
</feature>
<evidence type="ECO:0000313" key="5">
    <source>
        <dbReference type="Proteomes" id="UP000693738"/>
    </source>
</evidence>
<dbReference type="GO" id="GO:0006351">
    <property type="term" value="P:DNA-templated transcription"/>
    <property type="evidence" value="ECO:0007669"/>
    <property type="project" value="InterPro"/>
</dbReference>
<dbReference type="PANTHER" id="PTHR46910:SF1">
    <property type="entry name" value="MISCELLANEOUS ZN(II)2CYS6 TRANSCRIPTION FACTOR (EUROFUNG)-RELATED"/>
    <property type="match status" value="1"/>
</dbReference>
<evidence type="ECO:0000256" key="2">
    <source>
        <dbReference type="SAM" id="MobiDB-lite"/>
    </source>
</evidence>
<dbReference type="EMBL" id="CAJSTJ010000018">
    <property type="protein sequence ID" value="CAG7554585.1"/>
    <property type="molecule type" value="Genomic_DNA"/>
</dbReference>
<reference evidence="4" key="1">
    <citation type="submission" date="2021-05" db="EMBL/GenBank/DDBJ databases">
        <authorList>
            <person name="Khan N."/>
        </authorList>
    </citation>
    <scope>NUCLEOTIDE SEQUENCE</scope>
</reference>
<evidence type="ECO:0000259" key="3">
    <source>
        <dbReference type="SMART" id="SM00906"/>
    </source>
</evidence>
<dbReference type="InterPro" id="IPR007219">
    <property type="entry name" value="XnlR_reg_dom"/>
</dbReference>
<protein>
    <recommendedName>
        <fullName evidence="3">Xylanolytic transcriptional activator regulatory domain-containing protein</fullName>
    </recommendedName>
</protein>
<dbReference type="SMART" id="SM00906">
    <property type="entry name" value="Fungal_trans"/>
    <property type="match status" value="1"/>
</dbReference>
<name>A0A8J2NCE4_FUSEQ</name>
<sequence>MLSRRHLARSAQLSPQPTSNLDDNERRLAVNEVDTSATTTPPSRPHETTLVEHRSSSCPPIGQGFGQNTLSGVTTNPCTFMRNEISSQLNLFPDRGWVLESALSLVNKFSKAVQHDAYASDELPDDWDMTSCDEVPHELIFTILRVMLSADAQRTNRSTLGEHGDANTATSYHWPDHISIPLLEQMCMAQIGNEARGQAVIQNKVCIFAKATVYFNRWSRCARTAPFTDALRKARQRYAIAGLGHLKQLNFVSSPTLGTVQALLSGVTLALSVGNTSQAWNLTAFASRLIVSFGYHSISEDVLSRPEWTDVRLSVCWCYYMDKTLSMLLLRPSSLPSLSSDPIALVCVDAEDPLTLKYKIMIRLARVQDASLPHLIGPSNPDPLARSAAVDSLKVELEDIYTSIAMVGYNAKSSTDLLIWSVLLYPLTPFFVLFCNVMATSDPQDLELLRQVTAVISGVQEYYKFGKNLYKLFSQFLSLCLQSCNEQDCGRSHCNNYGTSRLTVQEPEANYTQPGQFASPPTSLGLPFPEARNPSLSTTAKVTQLPEQDTYCADQHGSGTGMPAGPEWDDKLIWEIFAAQLSNDRLNLDTDLI</sequence>
<gene>
    <name evidence="4" type="ORF">FEQUK3_LOCUS295</name>
</gene>
<accession>A0A8J2NCE4</accession>
<evidence type="ECO:0000256" key="1">
    <source>
        <dbReference type="ARBA" id="ARBA00023242"/>
    </source>
</evidence>